<evidence type="ECO:0000313" key="18">
    <source>
        <dbReference type="Proteomes" id="UP000001077"/>
    </source>
</evidence>
<protein>
    <recommendedName>
        <fullName evidence="15">Riboflavin biosynthesis protein</fullName>
    </recommendedName>
    <domain>
        <recommendedName>
            <fullName evidence="15">Riboflavin kinase</fullName>
            <ecNumber evidence="15">2.7.1.26</ecNumber>
        </recommendedName>
        <alternativeName>
            <fullName evidence="15">Flavokinase</fullName>
        </alternativeName>
    </domain>
    <domain>
        <recommendedName>
            <fullName evidence="15">FMN adenylyltransferase</fullName>
            <ecNumber evidence="15">2.7.7.2</ecNumber>
        </recommendedName>
        <alternativeName>
            <fullName evidence="15">FAD pyrophosphorylase</fullName>
        </alternativeName>
        <alternativeName>
            <fullName evidence="15">FAD synthase</fullName>
        </alternativeName>
    </domain>
</protein>
<dbReference type="HOGENOM" id="CLU_048437_0_1_5"/>
<evidence type="ECO:0000256" key="3">
    <source>
        <dbReference type="ARBA" id="ARBA00005201"/>
    </source>
</evidence>
<evidence type="ECO:0000256" key="5">
    <source>
        <dbReference type="ARBA" id="ARBA00022643"/>
    </source>
</evidence>
<dbReference type="GO" id="GO:0009398">
    <property type="term" value="P:FMN biosynthetic process"/>
    <property type="evidence" value="ECO:0007669"/>
    <property type="project" value="UniProtKB-UniRule"/>
</dbReference>
<dbReference type="PIRSF" id="PIRSF004491">
    <property type="entry name" value="FAD_Synth"/>
    <property type="match status" value="1"/>
</dbReference>
<dbReference type="GO" id="GO:0003919">
    <property type="term" value="F:FMN adenylyltransferase activity"/>
    <property type="evidence" value="ECO:0007669"/>
    <property type="project" value="UniProtKB-UniRule"/>
</dbReference>
<dbReference type="Pfam" id="PF01687">
    <property type="entry name" value="Flavokinase"/>
    <property type="match status" value="1"/>
</dbReference>
<keyword evidence="5 15" id="KW-0288">FMN</keyword>
<dbReference type="Pfam" id="PF06574">
    <property type="entry name" value="FAD_syn"/>
    <property type="match status" value="1"/>
</dbReference>
<dbReference type="SUPFAM" id="SSF82114">
    <property type="entry name" value="Riboflavin kinase-like"/>
    <property type="match status" value="1"/>
</dbReference>
<dbReference type="STRING" id="1094556.MCY_01362"/>
<accession>J0QPP9</accession>
<evidence type="ECO:0000313" key="17">
    <source>
        <dbReference type="EMBL" id="EJF84979.1"/>
    </source>
</evidence>
<dbReference type="Proteomes" id="UP000001077">
    <property type="component" value="Unassembled WGS sequence"/>
</dbReference>
<dbReference type="PANTHER" id="PTHR22749:SF6">
    <property type="entry name" value="RIBOFLAVIN KINASE"/>
    <property type="match status" value="1"/>
</dbReference>
<evidence type="ECO:0000256" key="6">
    <source>
        <dbReference type="ARBA" id="ARBA00022679"/>
    </source>
</evidence>
<comment type="similarity">
    <text evidence="15">Belongs to the ribF family.</text>
</comment>
<evidence type="ECO:0000256" key="9">
    <source>
        <dbReference type="ARBA" id="ARBA00022777"/>
    </source>
</evidence>
<dbReference type="InterPro" id="IPR015865">
    <property type="entry name" value="Riboflavin_kinase_bac/euk"/>
</dbReference>
<keyword evidence="12" id="KW-0511">Multifunctional enzyme</keyword>
<dbReference type="NCBIfam" id="NF004160">
    <property type="entry name" value="PRK05627.1-3"/>
    <property type="match status" value="1"/>
</dbReference>
<keyword evidence="9 15" id="KW-0418">Kinase</keyword>
<evidence type="ECO:0000256" key="12">
    <source>
        <dbReference type="ARBA" id="ARBA00023268"/>
    </source>
</evidence>
<keyword evidence="10 15" id="KW-0274">FAD</keyword>
<dbReference type="UniPathway" id="UPA00276">
    <property type="reaction ID" value="UER00406"/>
</dbReference>
<keyword evidence="4 15" id="KW-0285">Flavoprotein</keyword>
<dbReference type="EC" id="2.7.7.2" evidence="15"/>
<proteinExistence type="inferred from homology"/>
<keyword evidence="7 15" id="KW-0548">Nucleotidyltransferase</keyword>
<evidence type="ECO:0000256" key="10">
    <source>
        <dbReference type="ARBA" id="ARBA00022827"/>
    </source>
</evidence>
<dbReference type="SMART" id="SM00904">
    <property type="entry name" value="Flavokinase"/>
    <property type="match status" value="1"/>
</dbReference>
<dbReference type="PATRIC" id="fig|1094556.3.peg.1373"/>
<keyword evidence="6 15" id="KW-0808">Transferase</keyword>
<evidence type="ECO:0000256" key="4">
    <source>
        <dbReference type="ARBA" id="ARBA00022630"/>
    </source>
</evidence>
<dbReference type="EMBL" id="AILY01000029">
    <property type="protein sequence ID" value="EJF84979.1"/>
    <property type="molecule type" value="Genomic_DNA"/>
</dbReference>
<gene>
    <name evidence="17" type="ORF">MCY_01362</name>
</gene>
<dbReference type="PANTHER" id="PTHR22749">
    <property type="entry name" value="RIBOFLAVIN KINASE/FMN ADENYLYLTRANSFERASE"/>
    <property type="match status" value="1"/>
</dbReference>
<evidence type="ECO:0000256" key="7">
    <source>
        <dbReference type="ARBA" id="ARBA00022695"/>
    </source>
</evidence>
<dbReference type="InterPro" id="IPR023465">
    <property type="entry name" value="Riboflavin_kinase_dom_sf"/>
</dbReference>
<dbReference type="InterPro" id="IPR014729">
    <property type="entry name" value="Rossmann-like_a/b/a_fold"/>
</dbReference>
<dbReference type="GO" id="GO:0008531">
    <property type="term" value="F:riboflavin kinase activity"/>
    <property type="evidence" value="ECO:0007669"/>
    <property type="project" value="UniProtKB-UniRule"/>
</dbReference>
<comment type="catalytic activity">
    <reaction evidence="13 15">
        <text>riboflavin + ATP = FMN + ADP + H(+)</text>
        <dbReference type="Rhea" id="RHEA:14357"/>
        <dbReference type="ChEBI" id="CHEBI:15378"/>
        <dbReference type="ChEBI" id="CHEBI:30616"/>
        <dbReference type="ChEBI" id="CHEBI:57986"/>
        <dbReference type="ChEBI" id="CHEBI:58210"/>
        <dbReference type="ChEBI" id="CHEBI:456216"/>
        <dbReference type="EC" id="2.7.1.26"/>
    </reaction>
</comment>
<comment type="function">
    <text evidence="1">Catalyzes the phosphorylation of riboflavin to FMN followed by the adenylation of FMN to FAD.</text>
</comment>
<name>J0QPP9_9HYPH</name>
<reference evidence="17 18" key="1">
    <citation type="submission" date="2012-03" db="EMBL/GenBank/DDBJ databases">
        <title>The Genome Sequence of Bartonella rattimassiliensis 15908.</title>
        <authorList>
            <consortium name="The Broad Institute Genome Sequencing Platform"/>
            <consortium name="The Broad Institute Genome Sequencing Center for Infectious Disease"/>
            <person name="Feldgarden M."/>
            <person name="Kirby J."/>
            <person name="Kosoy M."/>
            <person name="Birtles R."/>
            <person name="Probert W.S."/>
            <person name="Chiaraviglio L."/>
            <person name="Young S.K."/>
            <person name="Zeng Q."/>
            <person name="Gargeya S."/>
            <person name="Fitzgerald M."/>
            <person name="Haas B."/>
            <person name="Abouelleil A."/>
            <person name="Alvarado L."/>
            <person name="Arachchi H.M."/>
            <person name="Berlin A."/>
            <person name="Chapman S.B."/>
            <person name="Gearin G."/>
            <person name="Goldberg J."/>
            <person name="Griggs A."/>
            <person name="Gujja S."/>
            <person name="Hansen M."/>
            <person name="Heiman D."/>
            <person name="Howarth C."/>
            <person name="Larimer J."/>
            <person name="Lui A."/>
            <person name="MacDonald P.J.P."/>
            <person name="McCowen C."/>
            <person name="Montmayeur A."/>
            <person name="Murphy C."/>
            <person name="Neiman D."/>
            <person name="Pearson M."/>
            <person name="Priest M."/>
            <person name="Roberts A."/>
            <person name="Saif S."/>
            <person name="Shea T."/>
            <person name="Sisk P."/>
            <person name="Stolte C."/>
            <person name="Sykes S."/>
            <person name="Wortman J."/>
            <person name="Nusbaum C."/>
            <person name="Birren B."/>
        </authorList>
    </citation>
    <scope>NUCLEOTIDE SEQUENCE [LARGE SCALE GENOMIC DNA]</scope>
    <source>
        <strain evidence="17 18">15908</strain>
    </source>
</reference>
<keyword evidence="11 15" id="KW-0067">ATP-binding</keyword>
<comment type="pathway">
    <text evidence="3 15">Cofactor biosynthesis; FMN biosynthesis; FMN from riboflavin (ATP route): step 1/1.</text>
</comment>
<sequence length="333" mass="37321">MAKFLRLQGIHTFPLAWRGAVLALGNFDGVHCGHQVVLQKALDFARIKKKPAVVLTFEPHPKNFFQRSAPVYRLTEADEKAEIFKILGFDGVVEQPFVAQFAALSADEFIKSILKEVFDVSVVVTGENFQFGHQKSGNSQLLCQRGEKYGFKVVLVPCFSCSQNPQRLIISSSFIRQLLSQGKVEKAAHLLGYHYRVCSNIVQGDKLGRLLGFPTANQMLSPQVRLAHGVYAVRLRRANGVLYDGVASFGCRPTVVKDGAPLLETYLFDFNDDLYGESCTVSFFQFLRGQEKFNGLEPLIAQMQHDEKKAKEILKTVQPLSKLDKLLTFKNMS</sequence>
<dbReference type="Gene3D" id="2.40.30.30">
    <property type="entry name" value="Riboflavin kinase-like"/>
    <property type="match status" value="1"/>
</dbReference>
<keyword evidence="18" id="KW-1185">Reference proteome</keyword>
<dbReference type="FunFam" id="3.40.50.620:FF:000021">
    <property type="entry name" value="Riboflavin biosynthesis protein"/>
    <property type="match status" value="1"/>
</dbReference>
<evidence type="ECO:0000256" key="14">
    <source>
        <dbReference type="ARBA" id="ARBA00049494"/>
    </source>
</evidence>
<evidence type="ECO:0000256" key="13">
    <source>
        <dbReference type="ARBA" id="ARBA00047880"/>
    </source>
</evidence>
<dbReference type="RefSeq" id="WP_007347498.1">
    <property type="nucleotide sequence ID" value="NZ_CALY02000061.1"/>
</dbReference>
<comment type="caution">
    <text evidence="17">The sequence shown here is derived from an EMBL/GenBank/DDBJ whole genome shotgun (WGS) entry which is preliminary data.</text>
</comment>
<dbReference type="InterPro" id="IPR015864">
    <property type="entry name" value="FAD_synthase"/>
</dbReference>
<organism evidence="17 18">
    <name type="scientific">Bartonella rattimassiliensis 15908</name>
    <dbReference type="NCBI Taxonomy" id="1094556"/>
    <lineage>
        <taxon>Bacteria</taxon>
        <taxon>Pseudomonadati</taxon>
        <taxon>Pseudomonadota</taxon>
        <taxon>Alphaproteobacteria</taxon>
        <taxon>Hyphomicrobiales</taxon>
        <taxon>Bartonellaceae</taxon>
        <taxon>Bartonella</taxon>
    </lineage>
</organism>
<keyword evidence="8 15" id="KW-0547">Nucleotide-binding</keyword>
<dbReference type="GO" id="GO:0005524">
    <property type="term" value="F:ATP binding"/>
    <property type="evidence" value="ECO:0007669"/>
    <property type="project" value="UniProtKB-UniRule"/>
</dbReference>
<dbReference type="AlphaFoldDB" id="J0QPP9"/>
<evidence type="ECO:0000256" key="15">
    <source>
        <dbReference type="PIRNR" id="PIRNR004491"/>
    </source>
</evidence>
<evidence type="ECO:0000256" key="8">
    <source>
        <dbReference type="ARBA" id="ARBA00022741"/>
    </source>
</evidence>
<comment type="pathway">
    <text evidence="2 15">Cofactor biosynthesis; FAD biosynthesis; FAD from FMN: step 1/1.</text>
</comment>
<dbReference type="NCBIfam" id="TIGR00083">
    <property type="entry name" value="ribF"/>
    <property type="match status" value="1"/>
</dbReference>
<evidence type="ECO:0000259" key="16">
    <source>
        <dbReference type="SMART" id="SM00904"/>
    </source>
</evidence>
<dbReference type="OrthoDB" id="9803667at2"/>
<dbReference type="InterPro" id="IPR023468">
    <property type="entry name" value="Riboflavin_kinase"/>
</dbReference>
<comment type="catalytic activity">
    <reaction evidence="14 15">
        <text>FMN + ATP + H(+) = FAD + diphosphate</text>
        <dbReference type="Rhea" id="RHEA:17237"/>
        <dbReference type="ChEBI" id="CHEBI:15378"/>
        <dbReference type="ChEBI" id="CHEBI:30616"/>
        <dbReference type="ChEBI" id="CHEBI:33019"/>
        <dbReference type="ChEBI" id="CHEBI:57692"/>
        <dbReference type="ChEBI" id="CHEBI:58210"/>
        <dbReference type="EC" id="2.7.7.2"/>
    </reaction>
</comment>
<dbReference type="Gene3D" id="3.40.50.620">
    <property type="entry name" value="HUPs"/>
    <property type="match status" value="1"/>
</dbReference>
<dbReference type="UniPathway" id="UPA00277">
    <property type="reaction ID" value="UER00407"/>
</dbReference>
<dbReference type="SUPFAM" id="SSF52374">
    <property type="entry name" value="Nucleotidylyl transferase"/>
    <property type="match status" value="1"/>
</dbReference>
<dbReference type="EC" id="2.7.1.26" evidence="15"/>
<evidence type="ECO:0000256" key="11">
    <source>
        <dbReference type="ARBA" id="ARBA00022840"/>
    </source>
</evidence>
<dbReference type="InterPro" id="IPR002606">
    <property type="entry name" value="Riboflavin_kinase_bac"/>
</dbReference>
<evidence type="ECO:0000256" key="1">
    <source>
        <dbReference type="ARBA" id="ARBA00002121"/>
    </source>
</evidence>
<dbReference type="GO" id="GO:0006747">
    <property type="term" value="P:FAD biosynthetic process"/>
    <property type="evidence" value="ECO:0007669"/>
    <property type="project" value="UniProtKB-UniRule"/>
</dbReference>
<dbReference type="CDD" id="cd02064">
    <property type="entry name" value="FAD_synthetase_N"/>
    <property type="match status" value="1"/>
</dbReference>
<dbReference type="eggNOG" id="COG0196">
    <property type="taxonomic scope" value="Bacteria"/>
</dbReference>
<feature type="domain" description="Riboflavin kinase" evidence="16">
    <location>
        <begin position="190"/>
        <end position="315"/>
    </location>
</feature>
<evidence type="ECO:0000256" key="2">
    <source>
        <dbReference type="ARBA" id="ARBA00004726"/>
    </source>
</evidence>
<dbReference type="GO" id="GO:0009231">
    <property type="term" value="P:riboflavin biosynthetic process"/>
    <property type="evidence" value="ECO:0007669"/>
    <property type="project" value="InterPro"/>
</dbReference>